<dbReference type="InterPro" id="IPR021315">
    <property type="entry name" value="Gap/Sap"/>
</dbReference>
<evidence type="ECO:0000313" key="3">
    <source>
        <dbReference type="Proteomes" id="UP001501581"/>
    </source>
</evidence>
<reference evidence="2 3" key="1">
    <citation type="journal article" date="2019" name="Int. J. Syst. Evol. Microbiol.">
        <title>The Global Catalogue of Microorganisms (GCM) 10K type strain sequencing project: providing services to taxonomists for standard genome sequencing and annotation.</title>
        <authorList>
            <consortium name="The Broad Institute Genomics Platform"/>
            <consortium name="The Broad Institute Genome Sequencing Center for Infectious Disease"/>
            <person name="Wu L."/>
            <person name="Ma J."/>
        </authorList>
    </citation>
    <scope>NUCLEOTIDE SEQUENCE [LARGE SCALE GENOMIC DNA]</scope>
    <source>
        <strain evidence="2 3">JCM 13008</strain>
    </source>
</reference>
<comment type="caution">
    <text evidence="2">The sequence shown here is derived from an EMBL/GenBank/DDBJ whole genome shotgun (WGS) entry which is preliminary data.</text>
</comment>
<feature type="transmembrane region" description="Helical" evidence="1">
    <location>
        <begin position="6"/>
        <end position="30"/>
    </location>
</feature>
<feature type="transmembrane region" description="Helical" evidence="1">
    <location>
        <begin position="194"/>
        <end position="217"/>
    </location>
</feature>
<dbReference type="Pfam" id="PF11139">
    <property type="entry name" value="SfLAP"/>
    <property type="match status" value="1"/>
</dbReference>
<protein>
    <submittedName>
        <fullName evidence="2">GAP family protein</fullName>
    </submittedName>
</protein>
<dbReference type="Proteomes" id="UP001501581">
    <property type="component" value="Unassembled WGS sequence"/>
</dbReference>
<feature type="transmembrane region" description="Helical" evidence="1">
    <location>
        <begin position="74"/>
        <end position="91"/>
    </location>
</feature>
<name>A0ABN1TP50_9ACTN</name>
<accession>A0ABN1TP50</accession>
<keyword evidence="3" id="KW-1185">Reference proteome</keyword>
<dbReference type="RefSeq" id="WP_343992235.1">
    <property type="nucleotide sequence ID" value="NZ_BAAALG010000003.1"/>
</dbReference>
<dbReference type="EMBL" id="BAAALG010000003">
    <property type="protein sequence ID" value="GAA1096479.1"/>
    <property type="molecule type" value="Genomic_DNA"/>
</dbReference>
<sequence>MNEAIGGILPLALGVAISPVPVIAAILMLLSPAAGRTGTSFLLGWLVGIAGAVTLFTALGGLVPDDGSDSSRPVVAAIQGVLGLALVALAVRQWRSRPTGDDEPELPAWMNGIASFTAAKAFGLGAVLAAANPKNLFLAIAAGVAVSQAELETSATVLVLVIWVAIAACSVAVPVLIALAAPGRVAAPLDRLRAWLAVNNATVMCVLMLVIGVNLIGKAISAL</sequence>
<keyword evidence="1" id="KW-0812">Transmembrane</keyword>
<keyword evidence="1" id="KW-0472">Membrane</keyword>
<evidence type="ECO:0000256" key="1">
    <source>
        <dbReference type="SAM" id="Phobius"/>
    </source>
</evidence>
<feature type="transmembrane region" description="Helical" evidence="1">
    <location>
        <begin position="42"/>
        <end position="62"/>
    </location>
</feature>
<evidence type="ECO:0000313" key="2">
    <source>
        <dbReference type="EMBL" id="GAA1096479.1"/>
    </source>
</evidence>
<organism evidence="2 3">
    <name type="scientific">Nocardioides dubius</name>
    <dbReference type="NCBI Taxonomy" id="317019"/>
    <lineage>
        <taxon>Bacteria</taxon>
        <taxon>Bacillati</taxon>
        <taxon>Actinomycetota</taxon>
        <taxon>Actinomycetes</taxon>
        <taxon>Propionibacteriales</taxon>
        <taxon>Nocardioidaceae</taxon>
        <taxon>Nocardioides</taxon>
    </lineage>
</organism>
<proteinExistence type="predicted"/>
<keyword evidence="1" id="KW-1133">Transmembrane helix</keyword>
<feature type="transmembrane region" description="Helical" evidence="1">
    <location>
        <begin position="157"/>
        <end position="182"/>
    </location>
</feature>
<gene>
    <name evidence="2" type="ORF">GCM10009668_11420</name>
</gene>